<dbReference type="Proteomes" id="UP001501446">
    <property type="component" value="Unassembled WGS sequence"/>
</dbReference>
<comment type="caution">
    <text evidence="2">The sequence shown here is derived from an EMBL/GenBank/DDBJ whole genome shotgun (WGS) entry which is preliminary data.</text>
</comment>
<dbReference type="Gene3D" id="3.40.50.300">
    <property type="entry name" value="P-loop containing nucleotide triphosphate hydrolases"/>
    <property type="match status" value="1"/>
</dbReference>
<dbReference type="SUPFAM" id="SSF52540">
    <property type="entry name" value="P-loop containing nucleoside triphosphate hydrolases"/>
    <property type="match status" value="1"/>
</dbReference>
<evidence type="ECO:0000313" key="3">
    <source>
        <dbReference type="Proteomes" id="UP001501446"/>
    </source>
</evidence>
<evidence type="ECO:0008006" key="4">
    <source>
        <dbReference type="Google" id="ProtNLM"/>
    </source>
</evidence>
<keyword evidence="3" id="KW-1185">Reference proteome</keyword>
<proteinExistence type="predicted"/>
<gene>
    <name evidence="2" type="ORF">GCM10025781_11060</name>
</gene>
<dbReference type="Pfam" id="PF13481">
    <property type="entry name" value="AAA_25"/>
    <property type="match status" value="1"/>
</dbReference>
<name>A0ABP8WUB5_9MICC</name>
<dbReference type="EMBL" id="BAABLN010000010">
    <property type="protein sequence ID" value="GAA4695166.1"/>
    <property type="molecule type" value="Genomic_DNA"/>
</dbReference>
<reference evidence="3" key="1">
    <citation type="journal article" date="2019" name="Int. J. Syst. Evol. Microbiol.">
        <title>The Global Catalogue of Microorganisms (GCM) 10K type strain sequencing project: providing services to taxonomists for standard genome sequencing and annotation.</title>
        <authorList>
            <consortium name="The Broad Institute Genomics Platform"/>
            <consortium name="The Broad Institute Genome Sequencing Center for Infectious Disease"/>
            <person name="Wu L."/>
            <person name="Ma J."/>
        </authorList>
    </citation>
    <scope>NUCLEOTIDE SEQUENCE [LARGE SCALE GENOMIC DNA]</scope>
    <source>
        <strain evidence="3">JCM 18958</strain>
    </source>
</reference>
<sequence>MSIHPELTYLPTNNEADPEAYTNYVAQRALEYRASRDAKALLAAEDAAQFSIPVPIRLDHFLATPDDETAYRVDRLLPIGGRAMLAAQYKAGKTTFVGNLIRSLVDGHAFLDEFHTAPVHDVVLIDNELDERTVRRWMRAQGIQNENRVRVVPIRGKVGTLDLLNETIRAQWAEQLRGADIIILDCLRPVLDALGLDENHDAGRFLVAFDALVSEAGAQEAVLVHHMGHSGERSRGDSRILDWPDATWKLVREATEDPSSPRYFSAFGRDVDHPETALCYDDATRRLTLGTGSRKEAGASEALVDVLELLDKNPAGLSGRAIKDSLKGTDRTRAQVEAAIKLGRERREIFCQQGPRNSTIHVRNHPPKAAQEGSEAGKPS</sequence>
<dbReference type="InterPro" id="IPR027417">
    <property type="entry name" value="P-loop_NTPase"/>
</dbReference>
<evidence type="ECO:0000313" key="2">
    <source>
        <dbReference type="EMBL" id="GAA4695166.1"/>
    </source>
</evidence>
<feature type="region of interest" description="Disordered" evidence="1">
    <location>
        <begin position="352"/>
        <end position="380"/>
    </location>
</feature>
<accession>A0ABP8WUB5</accession>
<organism evidence="2 3">
    <name type="scientific">Kocuria gwangalliensis</name>
    <dbReference type="NCBI Taxonomy" id="501592"/>
    <lineage>
        <taxon>Bacteria</taxon>
        <taxon>Bacillati</taxon>
        <taxon>Actinomycetota</taxon>
        <taxon>Actinomycetes</taxon>
        <taxon>Micrococcales</taxon>
        <taxon>Micrococcaceae</taxon>
        <taxon>Kocuria</taxon>
    </lineage>
</organism>
<evidence type="ECO:0000256" key="1">
    <source>
        <dbReference type="SAM" id="MobiDB-lite"/>
    </source>
</evidence>
<dbReference type="RefSeq" id="WP_345310844.1">
    <property type="nucleotide sequence ID" value="NZ_BAABLN010000010.1"/>
</dbReference>
<protein>
    <recommendedName>
        <fullName evidence="4">AAA family ATPase</fullName>
    </recommendedName>
</protein>